<accession>A0A0E3SEU3</accession>
<gene>
    <name evidence="1" type="ORF">MSHOH_2234</name>
</gene>
<dbReference type="GeneID" id="24831487"/>
<dbReference type="Proteomes" id="UP000033101">
    <property type="component" value="Chromosome"/>
</dbReference>
<dbReference type="InterPro" id="IPR021352">
    <property type="entry name" value="DUF2971"/>
</dbReference>
<dbReference type="KEGG" id="mhor:MSHOH_2234"/>
<evidence type="ECO:0000313" key="2">
    <source>
        <dbReference type="Proteomes" id="UP000033101"/>
    </source>
</evidence>
<keyword evidence="2" id="KW-1185">Reference proteome</keyword>
<dbReference type="EMBL" id="CP009516">
    <property type="protein sequence ID" value="AKB78717.1"/>
    <property type="molecule type" value="Genomic_DNA"/>
</dbReference>
<evidence type="ECO:0008006" key="3">
    <source>
        <dbReference type="Google" id="ProtNLM"/>
    </source>
</evidence>
<proteinExistence type="predicted"/>
<dbReference type="Pfam" id="PF11185">
    <property type="entry name" value="DUF2971"/>
    <property type="match status" value="1"/>
</dbReference>
<evidence type="ECO:0000313" key="1">
    <source>
        <dbReference type="EMBL" id="AKB78717.1"/>
    </source>
</evidence>
<reference evidence="1 2" key="1">
    <citation type="submission" date="2014-07" db="EMBL/GenBank/DDBJ databases">
        <title>Methanogenic archaea and the global carbon cycle.</title>
        <authorList>
            <person name="Henriksen J.R."/>
            <person name="Luke J."/>
            <person name="Reinhart S."/>
            <person name="Benedict M.N."/>
            <person name="Youngblut N.D."/>
            <person name="Metcalf M.E."/>
            <person name="Whitaker R.J."/>
            <person name="Metcalf W.W."/>
        </authorList>
    </citation>
    <scope>NUCLEOTIDE SEQUENCE [LARGE SCALE GENOMIC DNA]</scope>
    <source>
        <strain evidence="1 2">HB-1</strain>
    </source>
</reference>
<name>A0A0E3SEU3_9EURY</name>
<dbReference type="RefSeq" id="WP_048139890.1">
    <property type="nucleotide sequence ID" value="NZ_CP009516.1"/>
</dbReference>
<dbReference type="PATRIC" id="fig|1434110.4.peg.2848"/>
<organism evidence="1 2">
    <name type="scientific">Methanosarcina horonobensis HB-1 = JCM 15518</name>
    <dbReference type="NCBI Taxonomy" id="1434110"/>
    <lineage>
        <taxon>Archaea</taxon>
        <taxon>Methanobacteriati</taxon>
        <taxon>Methanobacteriota</taxon>
        <taxon>Stenosarchaea group</taxon>
        <taxon>Methanomicrobia</taxon>
        <taxon>Methanosarcinales</taxon>
        <taxon>Methanosarcinaceae</taxon>
        <taxon>Methanosarcina</taxon>
    </lineage>
</organism>
<dbReference type="HOGENOM" id="CLU_050666_1_0_2"/>
<protein>
    <recommendedName>
        <fullName evidence="3">DUF2971 domain-containing protein</fullName>
    </recommendedName>
</protein>
<sequence length="291" mass="34955">MINETMDEKLFYKYQSINKYFFENLSNNQLFFHDPTEFNDPFDSKTALCRKGSREEWIAYYAANKWEKEKIEKKIEDDLKNGKSVKQGEKIVSYLDTNSGILPRICCLSTRNDSILMWNHYANYHTGVCLCFRPKKSLCADSSSGKINDIYRLTLGSELAELREVKYKDECPGEVNILNLDRIEVGKQVWECFLTKYRELQYEKEYRMLLFKKYFHMEYVKKYEKNELDGIIFGLKIKRNDAQNIYDMVCEQYIDEKKKVKFYRAKYIKGEYAIKIEKIEEEYMKRYLESL</sequence>
<dbReference type="OrthoDB" id="137965at2157"/>
<dbReference type="AlphaFoldDB" id="A0A0E3SEU3"/>